<dbReference type="AlphaFoldDB" id="A0A1I0GWK3"/>
<sequence length="216" mass="25119">MENLKMELNVVENDLLLVDSKVFKSQLKVRKAQPKDVQGIYNVAYTVGKSKKDSTQGFLMDDYSSDPKYFQKKILENILKLEHFYIAETINNKVVGFLMAYTKDLWLEHDPNWIKEVNWHPSFDMKRLDNFVVIDKTAIYAPLTGRGIGSRLYKSLISDILSKGIHNIFAETIINPVPNFASLSFREKQNYILAGTRYYEAYKDTVYTDLIYYKSV</sequence>
<dbReference type="InterPro" id="IPR000182">
    <property type="entry name" value="GNAT_dom"/>
</dbReference>
<dbReference type="CDD" id="cd04301">
    <property type="entry name" value="NAT_SF"/>
    <property type="match status" value="1"/>
</dbReference>
<dbReference type="Gene3D" id="3.40.630.30">
    <property type="match status" value="1"/>
</dbReference>
<evidence type="ECO:0000313" key="3">
    <source>
        <dbReference type="Proteomes" id="UP000199568"/>
    </source>
</evidence>
<dbReference type="OrthoDB" id="1950784at2"/>
<dbReference type="InterPro" id="IPR016181">
    <property type="entry name" value="Acyl_CoA_acyltransferase"/>
</dbReference>
<dbReference type="SUPFAM" id="SSF55729">
    <property type="entry name" value="Acyl-CoA N-acyltransferases (Nat)"/>
    <property type="match status" value="1"/>
</dbReference>
<dbReference type="Proteomes" id="UP000199568">
    <property type="component" value="Unassembled WGS sequence"/>
</dbReference>
<protein>
    <submittedName>
        <fullName evidence="2">Acetyltransferase (GNAT) family protein</fullName>
    </submittedName>
</protein>
<dbReference type="Pfam" id="PF00583">
    <property type="entry name" value="Acetyltransf_1"/>
    <property type="match status" value="1"/>
</dbReference>
<dbReference type="GO" id="GO:0016747">
    <property type="term" value="F:acyltransferase activity, transferring groups other than amino-acyl groups"/>
    <property type="evidence" value="ECO:0007669"/>
    <property type="project" value="InterPro"/>
</dbReference>
<proteinExistence type="predicted"/>
<reference evidence="2 3" key="1">
    <citation type="submission" date="2016-10" db="EMBL/GenBank/DDBJ databases">
        <authorList>
            <person name="de Groot N.N."/>
        </authorList>
    </citation>
    <scope>NUCLEOTIDE SEQUENCE [LARGE SCALE GENOMIC DNA]</scope>
    <source>
        <strain evidence="2 3">DSM 18979</strain>
    </source>
</reference>
<dbReference type="EMBL" id="FOHU01000027">
    <property type="protein sequence ID" value="SET75570.1"/>
    <property type="molecule type" value="Genomic_DNA"/>
</dbReference>
<accession>A0A1I0GWK3</accession>
<dbReference type="STRING" id="426128.SAMN05660297_03399"/>
<keyword evidence="2" id="KW-0808">Transferase</keyword>
<organism evidence="2 3">
    <name type="scientific">Natronincola peptidivorans</name>
    <dbReference type="NCBI Taxonomy" id="426128"/>
    <lineage>
        <taxon>Bacteria</taxon>
        <taxon>Bacillati</taxon>
        <taxon>Bacillota</taxon>
        <taxon>Clostridia</taxon>
        <taxon>Peptostreptococcales</taxon>
        <taxon>Natronincolaceae</taxon>
        <taxon>Natronincola</taxon>
    </lineage>
</organism>
<evidence type="ECO:0000259" key="1">
    <source>
        <dbReference type="PROSITE" id="PS51186"/>
    </source>
</evidence>
<feature type="domain" description="N-acetyltransferase" evidence="1">
    <location>
        <begin position="27"/>
        <end position="216"/>
    </location>
</feature>
<name>A0A1I0GWK3_9FIRM</name>
<evidence type="ECO:0000313" key="2">
    <source>
        <dbReference type="EMBL" id="SET75570.1"/>
    </source>
</evidence>
<gene>
    <name evidence="2" type="ORF">SAMN05660297_03399</name>
</gene>
<keyword evidence="3" id="KW-1185">Reference proteome</keyword>
<dbReference type="RefSeq" id="WP_090446703.1">
    <property type="nucleotide sequence ID" value="NZ_FOHU01000027.1"/>
</dbReference>
<dbReference type="PROSITE" id="PS51186">
    <property type="entry name" value="GNAT"/>
    <property type="match status" value="1"/>
</dbReference>